<proteinExistence type="predicted"/>
<gene>
    <name evidence="2" type="ORF">BSAL_29285</name>
</gene>
<organism evidence="2 3">
    <name type="scientific">Bodo saltans</name>
    <name type="common">Flagellated protozoan</name>
    <dbReference type="NCBI Taxonomy" id="75058"/>
    <lineage>
        <taxon>Eukaryota</taxon>
        <taxon>Discoba</taxon>
        <taxon>Euglenozoa</taxon>
        <taxon>Kinetoplastea</taxon>
        <taxon>Metakinetoplastina</taxon>
        <taxon>Eubodonida</taxon>
        <taxon>Bodonidae</taxon>
        <taxon>Bodo</taxon>
    </lineage>
</organism>
<evidence type="ECO:0000313" key="3">
    <source>
        <dbReference type="Proteomes" id="UP000051952"/>
    </source>
</evidence>
<dbReference type="Proteomes" id="UP000051952">
    <property type="component" value="Unassembled WGS sequence"/>
</dbReference>
<accession>A0A0S4JHA0</accession>
<feature type="region of interest" description="Disordered" evidence="1">
    <location>
        <begin position="1"/>
        <end position="29"/>
    </location>
</feature>
<evidence type="ECO:0000256" key="1">
    <source>
        <dbReference type="SAM" id="MobiDB-lite"/>
    </source>
</evidence>
<sequence>MWPGSLLGNNTLPQQPPRGRATQRPTMSPALMRGMRSSTQPEWWCLEHCSTQILPQSPHYCGHGVSLMNSCNQALGWCRVASVTSPPALSLRKDTSPPALPDMTSGERAVVDQIKQCAIMDDLVKVSINLPRAQTEALGKDIKTFMRRIAENGTPKRLTTVELGSSLSIGEYRVAFCSVADGNLIIGVATLGVDPTPPTGTKKVDTVKIKIDDESSVPHLLRR</sequence>
<dbReference type="EMBL" id="CYKH01001877">
    <property type="protein sequence ID" value="CUG90920.1"/>
    <property type="molecule type" value="Genomic_DNA"/>
</dbReference>
<protein>
    <submittedName>
        <fullName evidence="2">Uncharacterized protein</fullName>
    </submittedName>
</protein>
<evidence type="ECO:0000313" key="2">
    <source>
        <dbReference type="EMBL" id="CUG90920.1"/>
    </source>
</evidence>
<dbReference type="AlphaFoldDB" id="A0A0S4JHA0"/>
<dbReference type="VEuPathDB" id="TriTrypDB:BSAL_29285"/>
<name>A0A0S4JHA0_BODSA</name>
<reference evidence="3" key="1">
    <citation type="submission" date="2015-09" db="EMBL/GenBank/DDBJ databases">
        <authorList>
            <consortium name="Pathogen Informatics"/>
        </authorList>
    </citation>
    <scope>NUCLEOTIDE SEQUENCE [LARGE SCALE GENOMIC DNA]</scope>
    <source>
        <strain evidence="3">Lake Konstanz</strain>
    </source>
</reference>
<keyword evidence="3" id="KW-1185">Reference proteome</keyword>